<feature type="transmembrane region" description="Helical" evidence="1">
    <location>
        <begin position="52"/>
        <end position="72"/>
    </location>
</feature>
<name>A0A0J9YAE2_BRUMA</name>
<dbReference type="GO" id="GO:0030659">
    <property type="term" value="C:cytoplasmic vesicle membrane"/>
    <property type="evidence" value="ECO:0007669"/>
    <property type="project" value="TreeGrafter"/>
</dbReference>
<dbReference type="PANTHER" id="PTHR10796">
    <property type="entry name" value="PATCHED-RELATED"/>
    <property type="match status" value="1"/>
</dbReference>
<proteinExistence type="predicted"/>
<gene>
    <name evidence="2" type="primary">Bma-ptr-24</name>
    <name evidence="2" type="ORF">BM_Bm4161</name>
</gene>
<keyword evidence="1" id="KW-1133">Transmembrane helix</keyword>
<dbReference type="PANTHER" id="PTHR10796:SF189">
    <property type="entry name" value="SSD DOMAIN-CONTAINING PROTEIN"/>
    <property type="match status" value="1"/>
</dbReference>
<protein>
    <submittedName>
        <fullName evidence="2">BMA-PTR-24</fullName>
    </submittedName>
</protein>
<evidence type="ECO:0000313" key="2">
    <source>
        <dbReference type="EMBL" id="CDQ05737.1"/>
    </source>
</evidence>
<dbReference type="GO" id="GO:0005886">
    <property type="term" value="C:plasma membrane"/>
    <property type="evidence" value="ECO:0007669"/>
    <property type="project" value="TreeGrafter"/>
</dbReference>
<keyword evidence="1" id="KW-0472">Membrane</keyword>
<dbReference type="EMBL" id="LN855033">
    <property type="protein sequence ID" value="CDQ05737.1"/>
    <property type="molecule type" value="Genomic_DNA"/>
</dbReference>
<accession>A0A0J9YAE2</accession>
<dbReference type="InterPro" id="IPR051697">
    <property type="entry name" value="Patched_domain-protein"/>
</dbReference>
<sequence>MTFKLFFYSPLQVILSHDEPKIVYKQIKRDQPTLFERMKQNVTSLCKYYSEFIASVWATFITIALLIAYYYFAITGMQAMDANVDGKMLLPPDSQSVDGIRIMDEIIWPDYLSINYIMRNPPNFSNPTEFRNFTLMVKEMEKSKNSLGSAATMHWVKDYLRYLANPHATKLDVFFGISGVEANGTAYMENGLDMSQFDFFINTEPYTAWKLGTRYMRDTQNRIVITSMLLIMGYNGTSSLSDKAKLLRSCREICTRYAQYDMIPFDTDAELVDVILAVPSTTIK</sequence>
<reference evidence="2" key="2">
    <citation type="submission" date="2012-12" db="EMBL/GenBank/DDBJ databases">
        <authorList>
            <person name="Gao Y.W."/>
            <person name="Fan S.T."/>
            <person name="Sun H.T."/>
            <person name="Wang Z."/>
            <person name="Gao X.L."/>
            <person name="Li Y.G."/>
            <person name="Wang T.C."/>
            <person name="Zhang K."/>
            <person name="Xu W.W."/>
            <person name="Yu Z.J."/>
            <person name="Xia X.Z."/>
        </authorList>
    </citation>
    <scope>NUCLEOTIDE SEQUENCE</scope>
    <source>
        <strain evidence="2">FR3</strain>
    </source>
</reference>
<dbReference type="GO" id="GO:0018996">
    <property type="term" value="P:molting cycle, collagen and cuticulin-based cuticle"/>
    <property type="evidence" value="ECO:0007669"/>
    <property type="project" value="TreeGrafter"/>
</dbReference>
<reference evidence="2" key="1">
    <citation type="journal article" date="2007" name="Science">
        <title>Draft genome of the filarial nematode parasite Brugia malayi.</title>
        <authorList>
            <person name="Ghedin E."/>
            <person name="Wang S."/>
            <person name="Spiro D."/>
            <person name="Caler E."/>
            <person name="Zhao Q."/>
            <person name="Crabtree J."/>
            <person name="Allen J.E."/>
            <person name="Delcher A.L."/>
            <person name="Guiliano D.B."/>
            <person name="Miranda-Saavedra D."/>
            <person name="Angiuoli S.V."/>
            <person name="Creasy T."/>
            <person name="Amedeo P."/>
            <person name="Haas B."/>
            <person name="El-Sayed N.M."/>
            <person name="Wortman J.R."/>
            <person name="Feldblyum T."/>
            <person name="Tallon L."/>
            <person name="Schatz M."/>
            <person name="Shumway M."/>
            <person name="Koo H."/>
            <person name="Salzberg S.L."/>
            <person name="Schobel S."/>
            <person name="Pertea M."/>
            <person name="Pop M."/>
            <person name="White O."/>
            <person name="Barton G.J."/>
            <person name="Carlow C.K."/>
            <person name="Crawford M.J."/>
            <person name="Daub J."/>
            <person name="Dimmic M.W."/>
            <person name="Estes C.F."/>
            <person name="Foster J.M."/>
            <person name="Ganatra M."/>
            <person name="Gregory W.F."/>
            <person name="Johnson N.M."/>
            <person name="Jin J."/>
            <person name="Komuniecki R."/>
            <person name="Korf I."/>
            <person name="Kumar S."/>
            <person name="Laney S."/>
            <person name="Li B.W."/>
            <person name="Li W."/>
            <person name="Lindblom T.H."/>
            <person name="Lustigman S."/>
            <person name="Ma D."/>
            <person name="Maina C.V."/>
            <person name="Martin D.M."/>
            <person name="McCarter J.P."/>
            <person name="McReynolds L."/>
            <person name="Mitreva M."/>
            <person name="Nutman T.B."/>
            <person name="Parkinson J."/>
            <person name="Peregrin-Alvarez J.M."/>
            <person name="Poole C."/>
            <person name="Ren Q."/>
            <person name="Saunders L."/>
            <person name="Sluder A.E."/>
            <person name="Smith K."/>
            <person name="Stanke M."/>
            <person name="Unnasch T.R."/>
            <person name="Ware J."/>
            <person name="Wei A.D."/>
            <person name="Weil G."/>
            <person name="Williams D.J."/>
            <person name="Zhang Y."/>
            <person name="Williams S.A."/>
            <person name="Fraser-Liggett C."/>
            <person name="Slatko B."/>
            <person name="Blaxter M.L."/>
            <person name="Scott A.L."/>
        </authorList>
    </citation>
    <scope>NUCLEOTIDE SEQUENCE</scope>
    <source>
        <strain evidence="2">FR3</strain>
    </source>
</reference>
<dbReference type="AlphaFoldDB" id="A0A0J9YAE2"/>
<organism evidence="2">
    <name type="scientific">Brugia malayi</name>
    <name type="common">Filarial nematode worm</name>
    <dbReference type="NCBI Taxonomy" id="6279"/>
    <lineage>
        <taxon>Eukaryota</taxon>
        <taxon>Metazoa</taxon>
        <taxon>Ecdysozoa</taxon>
        <taxon>Nematoda</taxon>
        <taxon>Chromadorea</taxon>
        <taxon>Rhabditida</taxon>
        <taxon>Spirurina</taxon>
        <taxon>Spiruromorpha</taxon>
        <taxon>Filarioidea</taxon>
        <taxon>Onchocercidae</taxon>
        <taxon>Brugia</taxon>
    </lineage>
</organism>
<evidence type="ECO:0000256" key="1">
    <source>
        <dbReference type="SAM" id="Phobius"/>
    </source>
</evidence>
<dbReference type="GO" id="GO:0006897">
    <property type="term" value="P:endocytosis"/>
    <property type="evidence" value="ECO:0007669"/>
    <property type="project" value="TreeGrafter"/>
</dbReference>
<keyword evidence="1" id="KW-0812">Transmembrane</keyword>